<dbReference type="Gene3D" id="2.40.160.20">
    <property type="match status" value="1"/>
</dbReference>
<dbReference type="AlphaFoldDB" id="A0A545TAH8"/>
<accession>A0A545TAH8</accession>
<protein>
    <submittedName>
        <fullName evidence="2">Outer membrane beta-barrel domain-containing protein</fullName>
    </submittedName>
</protein>
<dbReference type="NCBIfam" id="TIGR04565">
    <property type="entry name" value="OMP_myx_plus"/>
    <property type="match status" value="1"/>
</dbReference>
<feature type="chain" id="PRO_5022110911" evidence="1">
    <location>
        <begin position="30"/>
        <end position="221"/>
    </location>
</feature>
<evidence type="ECO:0000256" key="1">
    <source>
        <dbReference type="SAM" id="SignalP"/>
    </source>
</evidence>
<evidence type="ECO:0000313" key="3">
    <source>
        <dbReference type="Proteomes" id="UP000319732"/>
    </source>
</evidence>
<dbReference type="InterPro" id="IPR030820">
    <property type="entry name" value="OMP_myx_plus_Proteobacteria"/>
</dbReference>
<dbReference type="EMBL" id="VHSG01000017">
    <property type="protein sequence ID" value="TQV74207.1"/>
    <property type="molecule type" value="Genomic_DNA"/>
</dbReference>
<reference evidence="2 3" key="1">
    <citation type="submission" date="2019-06" db="EMBL/GenBank/DDBJ databases">
        <title>Whole genome sequence for Cellvibrionaceae sp. R142.</title>
        <authorList>
            <person name="Wang G."/>
        </authorList>
    </citation>
    <scope>NUCLEOTIDE SEQUENCE [LARGE SCALE GENOMIC DNA]</scope>
    <source>
        <strain evidence="2 3">R142</strain>
    </source>
</reference>
<proteinExistence type="predicted"/>
<dbReference type="Proteomes" id="UP000319732">
    <property type="component" value="Unassembled WGS sequence"/>
</dbReference>
<evidence type="ECO:0000313" key="2">
    <source>
        <dbReference type="EMBL" id="TQV74207.1"/>
    </source>
</evidence>
<feature type="signal peptide" evidence="1">
    <location>
        <begin position="1"/>
        <end position="29"/>
    </location>
</feature>
<dbReference type="OrthoDB" id="9150045at2"/>
<dbReference type="SUPFAM" id="SSF56925">
    <property type="entry name" value="OMPA-like"/>
    <property type="match status" value="1"/>
</dbReference>
<gene>
    <name evidence="2" type="ORF">FKG94_16500</name>
</gene>
<organism evidence="2 3">
    <name type="scientific">Exilibacterium tricleocarpae</name>
    <dbReference type="NCBI Taxonomy" id="2591008"/>
    <lineage>
        <taxon>Bacteria</taxon>
        <taxon>Pseudomonadati</taxon>
        <taxon>Pseudomonadota</taxon>
        <taxon>Gammaproteobacteria</taxon>
        <taxon>Cellvibrionales</taxon>
        <taxon>Cellvibrionaceae</taxon>
        <taxon>Exilibacterium</taxon>
    </lineage>
</organism>
<keyword evidence="3" id="KW-1185">Reference proteome</keyword>
<name>A0A545TAH8_9GAMM</name>
<dbReference type="RefSeq" id="WP_142905430.1">
    <property type="nucleotide sequence ID" value="NZ_ML660096.1"/>
</dbReference>
<keyword evidence="1" id="KW-0732">Signal</keyword>
<dbReference type="InterPro" id="IPR011250">
    <property type="entry name" value="OMP/PagP_B-barrel"/>
</dbReference>
<comment type="caution">
    <text evidence="2">The sequence shown here is derived from an EMBL/GenBank/DDBJ whole genome shotgun (WGS) entry which is preliminary data.</text>
</comment>
<sequence length="221" mass="24592">MVRNMLRVLKILPALLVGTGSLLSGPVYGQDTQDNSSTVTIIQPDKEVKKAEFAEIDTERFELGVFGGTLSVEDFGNSPVMGFTVGYHINPRFMAQVGYGQSDVGRAAFEEALGADFLSESDKEFTYTSASLGYRLFYGRSFFGARNKFNSRLYLIAGVEDVEFAGESNTGIVLGTTYKIIVTDWLTWNIDLRNHIFDREFLADEKTTQNVEFGVGFTVFF</sequence>